<protein>
    <submittedName>
        <fullName evidence="2">Meis homeobox 3</fullName>
    </submittedName>
</protein>
<gene>
    <name evidence="2 3" type="primary">Meis3</name>
</gene>
<dbReference type="Proteomes" id="UP000000589">
    <property type="component" value="Chromosome 7"/>
</dbReference>
<keyword evidence="4" id="KW-1185">Reference proteome</keyword>
<evidence type="ECO:0000313" key="4">
    <source>
        <dbReference type="Proteomes" id="UP000000589"/>
    </source>
</evidence>
<dbReference type="GeneTree" id="ENSGT00940000161057"/>
<feature type="region of interest" description="Disordered" evidence="1">
    <location>
        <begin position="50"/>
        <end position="84"/>
    </location>
</feature>
<name>H3BJ55_MOUSE</name>
<accession>H3BJ55</accession>
<evidence type="ECO:0000313" key="2">
    <source>
        <dbReference type="Ensembl" id="ENSMUSP00000134855.2"/>
    </source>
</evidence>
<dbReference type="Bgee" id="ENSMUSG00000041420">
    <property type="expression patterns" value="Expressed in cortical plate and 183 other cell types or tissues"/>
</dbReference>
<feature type="non-terminal residue" evidence="2">
    <location>
        <position position="1"/>
    </location>
</feature>
<reference evidence="2" key="4">
    <citation type="submission" date="2025-09" db="UniProtKB">
        <authorList>
            <consortium name="Ensembl"/>
        </authorList>
    </citation>
    <scope>IDENTIFICATION</scope>
    <source>
        <strain evidence="2">C57BL/6J</strain>
    </source>
</reference>
<dbReference type="AGR" id="MGI:108519"/>
<evidence type="ECO:0000313" key="3">
    <source>
        <dbReference type="MGI" id="MGI:108519"/>
    </source>
</evidence>
<dbReference type="Ensembl" id="ENSMUST00000176446.2">
    <property type="protein sequence ID" value="ENSMUSP00000134855.2"/>
    <property type="gene ID" value="ENSMUSG00000041420.19"/>
</dbReference>
<dbReference type="VEuPathDB" id="HostDB:ENSMUSG00000041420"/>
<reference evidence="2 4" key="2">
    <citation type="journal article" date="2011" name="PLoS Biol.">
        <title>Modernizing reference genome assemblies.</title>
        <authorList>
            <person name="Church D.M."/>
            <person name="Schneider V.A."/>
            <person name="Graves T."/>
            <person name="Auger K."/>
            <person name="Cunningham F."/>
            <person name="Bouk N."/>
            <person name="Chen H.C."/>
            <person name="Agarwala R."/>
            <person name="McLaren W.M."/>
            <person name="Ritchie G.R."/>
            <person name="Albracht D."/>
            <person name="Kremitzki M."/>
            <person name="Rock S."/>
            <person name="Kotkiewicz H."/>
            <person name="Kremitzki C."/>
            <person name="Wollam A."/>
            <person name="Trani L."/>
            <person name="Fulton L."/>
            <person name="Fulton R."/>
            <person name="Matthews L."/>
            <person name="Whitehead S."/>
            <person name="Chow W."/>
            <person name="Torrance J."/>
            <person name="Dunn M."/>
            <person name="Harden G."/>
            <person name="Threadgold G."/>
            <person name="Wood J."/>
            <person name="Collins J."/>
            <person name="Heath P."/>
            <person name="Griffiths G."/>
            <person name="Pelan S."/>
            <person name="Grafham D."/>
            <person name="Eichler E.E."/>
            <person name="Weinstock G."/>
            <person name="Mardis E.R."/>
            <person name="Wilson R.K."/>
            <person name="Howe K."/>
            <person name="Flicek P."/>
            <person name="Hubbard T."/>
        </authorList>
    </citation>
    <scope>NUCLEOTIDE SEQUENCE [LARGE SCALE GENOMIC DNA]</scope>
    <source>
        <strain evidence="2 4">C57BL/6J</strain>
    </source>
</reference>
<feature type="compositionally biased region" description="Basic residues" evidence="1">
    <location>
        <begin position="70"/>
        <end position="84"/>
    </location>
</feature>
<dbReference type="Antibodypedia" id="31559">
    <property type="antibodies" value="438 antibodies from 25 providers"/>
</dbReference>
<evidence type="ECO:0000256" key="1">
    <source>
        <dbReference type="SAM" id="MobiDB-lite"/>
    </source>
</evidence>
<dbReference type="MGI" id="MGI:108519">
    <property type="gene designation" value="Meis3"/>
</dbReference>
<sequence length="84" mass="9379">VVAGRILRTTQPPAPASQTRILHGSETMRTVGLYIWGPQVHPAEAWPPRVGTTQVTKHQLDMSPPGPRRWAGHKRSLSQLRRRG</sequence>
<reference evidence="2 4" key="1">
    <citation type="journal article" date="2009" name="PLoS Biol.">
        <title>Lineage-specific biology revealed by a finished genome assembly of the mouse.</title>
        <authorList>
            <consortium name="Mouse Genome Sequencing Consortium"/>
            <person name="Church D.M."/>
            <person name="Goodstadt L."/>
            <person name="Hillier L.W."/>
            <person name="Zody M.C."/>
            <person name="Goldstein S."/>
            <person name="She X."/>
            <person name="Bult C.J."/>
            <person name="Agarwala R."/>
            <person name="Cherry J.L."/>
            <person name="DiCuccio M."/>
            <person name="Hlavina W."/>
            <person name="Kapustin Y."/>
            <person name="Meric P."/>
            <person name="Maglott D."/>
            <person name="Birtle Z."/>
            <person name="Marques A.C."/>
            <person name="Graves T."/>
            <person name="Zhou S."/>
            <person name="Teague B."/>
            <person name="Potamousis K."/>
            <person name="Churas C."/>
            <person name="Place M."/>
            <person name="Herschleb J."/>
            <person name="Runnheim R."/>
            <person name="Forrest D."/>
            <person name="Amos-Landgraf J."/>
            <person name="Schwartz D.C."/>
            <person name="Cheng Z."/>
            <person name="Lindblad-Toh K."/>
            <person name="Eichler E.E."/>
            <person name="Ponting C.P."/>
        </authorList>
    </citation>
    <scope>NUCLEOTIDE SEQUENCE [LARGE SCALE GENOMIC DNA]</scope>
    <source>
        <strain evidence="2 4">C57BL/6J</strain>
    </source>
</reference>
<dbReference type="HOGENOM" id="CLU_2533371_0_0_1"/>
<organism evidence="2 4">
    <name type="scientific">Mus musculus</name>
    <name type="common">Mouse</name>
    <dbReference type="NCBI Taxonomy" id="10090"/>
    <lineage>
        <taxon>Eukaryota</taxon>
        <taxon>Metazoa</taxon>
        <taxon>Chordata</taxon>
        <taxon>Craniata</taxon>
        <taxon>Vertebrata</taxon>
        <taxon>Euteleostomi</taxon>
        <taxon>Mammalia</taxon>
        <taxon>Eutheria</taxon>
        <taxon>Euarchontoglires</taxon>
        <taxon>Glires</taxon>
        <taxon>Rodentia</taxon>
        <taxon>Myomorpha</taxon>
        <taxon>Muroidea</taxon>
        <taxon>Muridae</taxon>
        <taxon>Murinae</taxon>
        <taxon>Mus</taxon>
        <taxon>Mus</taxon>
    </lineage>
</organism>
<proteinExistence type="predicted"/>
<reference evidence="2" key="3">
    <citation type="submission" date="2025-08" db="UniProtKB">
        <authorList>
            <consortium name="Ensembl"/>
        </authorList>
    </citation>
    <scope>IDENTIFICATION</scope>
    <source>
        <strain evidence="2">C57BL/6J</strain>
    </source>
</reference>
<dbReference type="AlphaFoldDB" id="H3BJ55"/>
<dbReference type="ExpressionAtlas" id="H3BJ55">
    <property type="expression patterns" value="baseline and differential"/>
</dbReference>